<reference evidence="2" key="1">
    <citation type="journal article" date="2021" name="Open Biol.">
        <title>Shared evolutionary footprints suggest mitochondrial oxidative damage underlies multiple complex I losses in fungi.</title>
        <authorList>
            <person name="Schikora-Tamarit M.A."/>
            <person name="Marcet-Houben M."/>
            <person name="Nosek J."/>
            <person name="Gabaldon T."/>
        </authorList>
    </citation>
    <scope>NUCLEOTIDE SEQUENCE</scope>
    <source>
        <strain evidence="2">CBS2887</strain>
    </source>
</reference>
<gene>
    <name evidence="2" type="ORF">WICPIJ_000067</name>
</gene>
<organism evidence="2 3">
    <name type="scientific">Wickerhamomyces pijperi</name>
    <name type="common">Yeast</name>
    <name type="synonym">Pichia pijperi</name>
    <dbReference type="NCBI Taxonomy" id="599730"/>
    <lineage>
        <taxon>Eukaryota</taxon>
        <taxon>Fungi</taxon>
        <taxon>Dikarya</taxon>
        <taxon>Ascomycota</taxon>
        <taxon>Saccharomycotina</taxon>
        <taxon>Saccharomycetes</taxon>
        <taxon>Phaffomycetales</taxon>
        <taxon>Wickerhamomycetaceae</taxon>
        <taxon>Wickerhamomyces</taxon>
    </lineage>
</organism>
<evidence type="ECO:0000313" key="3">
    <source>
        <dbReference type="Proteomes" id="UP000774326"/>
    </source>
</evidence>
<name>A0A9P8TR67_WICPI</name>
<dbReference type="EMBL" id="JAEUBG010000044">
    <property type="protein sequence ID" value="KAH3688953.1"/>
    <property type="molecule type" value="Genomic_DNA"/>
</dbReference>
<comment type="caution">
    <text evidence="2">The sequence shown here is derived from an EMBL/GenBank/DDBJ whole genome shotgun (WGS) entry which is preliminary data.</text>
</comment>
<evidence type="ECO:0000256" key="1">
    <source>
        <dbReference type="SAM" id="MobiDB-lite"/>
    </source>
</evidence>
<proteinExistence type="predicted"/>
<sequence length="124" mass="13161">MEESALCLFSKFSKSLSSFCSSEPTSSSSSAAGAFEVDTTWNQEEGVSQTVLSFQDTVLGDQEHDRGKTTRNGWGNEPRGDNLREPLPTPNNVISTNSSNTRTNNGTNNGVGGGDRHTDLSGTG</sequence>
<accession>A0A9P8TR67</accession>
<feature type="region of interest" description="Disordered" evidence="1">
    <location>
        <begin position="58"/>
        <end position="124"/>
    </location>
</feature>
<feature type="compositionally biased region" description="Basic and acidic residues" evidence="1">
    <location>
        <begin position="114"/>
        <end position="124"/>
    </location>
</feature>
<dbReference type="Proteomes" id="UP000774326">
    <property type="component" value="Unassembled WGS sequence"/>
</dbReference>
<protein>
    <submittedName>
        <fullName evidence="2">Uncharacterized protein</fullName>
    </submittedName>
</protein>
<dbReference type="AlphaFoldDB" id="A0A9P8TR67"/>
<keyword evidence="3" id="KW-1185">Reference proteome</keyword>
<reference evidence="2" key="2">
    <citation type="submission" date="2021-01" db="EMBL/GenBank/DDBJ databases">
        <authorList>
            <person name="Schikora-Tamarit M.A."/>
        </authorList>
    </citation>
    <scope>NUCLEOTIDE SEQUENCE</scope>
    <source>
        <strain evidence="2">CBS2887</strain>
    </source>
</reference>
<evidence type="ECO:0000313" key="2">
    <source>
        <dbReference type="EMBL" id="KAH3688953.1"/>
    </source>
</evidence>
<feature type="compositionally biased region" description="Low complexity" evidence="1">
    <location>
        <begin position="90"/>
        <end position="108"/>
    </location>
</feature>